<feature type="signal peptide" evidence="1">
    <location>
        <begin position="1"/>
        <end position="26"/>
    </location>
</feature>
<dbReference type="EMBL" id="JARKIE010000135">
    <property type="protein sequence ID" value="KAJ7678341.1"/>
    <property type="molecule type" value="Genomic_DNA"/>
</dbReference>
<evidence type="ECO:0000256" key="1">
    <source>
        <dbReference type="SAM" id="SignalP"/>
    </source>
</evidence>
<dbReference type="Proteomes" id="UP001221757">
    <property type="component" value="Unassembled WGS sequence"/>
</dbReference>
<evidence type="ECO:0000313" key="3">
    <source>
        <dbReference type="Proteomes" id="UP001221757"/>
    </source>
</evidence>
<gene>
    <name evidence="2" type="ORF">B0H17DRAFT_108982</name>
</gene>
<protein>
    <recommendedName>
        <fullName evidence="4">Secreted protein</fullName>
    </recommendedName>
</protein>
<keyword evidence="1" id="KW-0732">Signal</keyword>
<accession>A0AAD7D424</accession>
<sequence length="137" mass="15812">MRKTFQEMHQAFRLCCPLLLLFAVYCRCPSRLARISTTHINMFLRFVMSHPADDGTELPLLIYQVSHDYCAELNSRSHQAHTMPQTIGEFTAHQYFLLHVSSAFFHPFCLTSMSEAVRHPATDWVERLSWRVGVAGP</sequence>
<evidence type="ECO:0008006" key="4">
    <source>
        <dbReference type="Google" id="ProtNLM"/>
    </source>
</evidence>
<evidence type="ECO:0000313" key="2">
    <source>
        <dbReference type="EMBL" id="KAJ7678341.1"/>
    </source>
</evidence>
<keyword evidence="3" id="KW-1185">Reference proteome</keyword>
<proteinExistence type="predicted"/>
<dbReference type="AlphaFoldDB" id="A0AAD7D424"/>
<comment type="caution">
    <text evidence="2">The sequence shown here is derived from an EMBL/GenBank/DDBJ whole genome shotgun (WGS) entry which is preliminary data.</text>
</comment>
<feature type="chain" id="PRO_5042231941" description="Secreted protein" evidence="1">
    <location>
        <begin position="27"/>
        <end position="137"/>
    </location>
</feature>
<organism evidence="2 3">
    <name type="scientific">Mycena rosella</name>
    <name type="common">Pink bonnet</name>
    <name type="synonym">Agaricus rosellus</name>
    <dbReference type="NCBI Taxonomy" id="1033263"/>
    <lineage>
        <taxon>Eukaryota</taxon>
        <taxon>Fungi</taxon>
        <taxon>Dikarya</taxon>
        <taxon>Basidiomycota</taxon>
        <taxon>Agaricomycotina</taxon>
        <taxon>Agaricomycetes</taxon>
        <taxon>Agaricomycetidae</taxon>
        <taxon>Agaricales</taxon>
        <taxon>Marasmiineae</taxon>
        <taxon>Mycenaceae</taxon>
        <taxon>Mycena</taxon>
    </lineage>
</organism>
<name>A0AAD7D424_MYCRO</name>
<reference evidence="2" key="1">
    <citation type="submission" date="2023-03" db="EMBL/GenBank/DDBJ databases">
        <title>Massive genome expansion in bonnet fungi (Mycena s.s.) driven by repeated elements and novel gene families across ecological guilds.</title>
        <authorList>
            <consortium name="Lawrence Berkeley National Laboratory"/>
            <person name="Harder C.B."/>
            <person name="Miyauchi S."/>
            <person name="Viragh M."/>
            <person name="Kuo A."/>
            <person name="Thoen E."/>
            <person name="Andreopoulos B."/>
            <person name="Lu D."/>
            <person name="Skrede I."/>
            <person name="Drula E."/>
            <person name="Henrissat B."/>
            <person name="Morin E."/>
            <person name="Kohler A."/>
            <person name="Barry K."/>
            <person name="LaButti K."/>
            <person name="Morin E."/>
            <person name="Salamov A."/>
            <person name="Lipzen A."/>
            <person name="Mereny Z."/>
            <person name="Hegedus B."/>
            <person name="Baldrian P."/>
            <person name="Stursova M."/>
            <person name="Weitz H."/>
            <person name="Taylor A."/>
            <person name="Grigoriev I.V."/>
            <person name="Nagy L.G."/>
            <person name="Martin F."/>
            <person name="Kauserud H."/>
        </authorList>
    </citation>
    <scope>NUCLEOTIDE SEQUENCE</scope>
    <source>
        <strain evidence="2">CBHHK067</strain>
    </source>
</reference>